<keyword evidence="6 12" id="KW-0255">Endonuclease</keyword>
<keyword evidence="3" id="KW-0540">Nuclease</keyword>
<dbReference type="InterPro" id="IPR014001">
    <property type="entry name" value="Helicase_ATP-bd"/>
</dbReference>
<keyword evidence="5 10" id="KW-0680">Restriction system</keyword>
<evidence type="ECO:0000256" key="1">
    <source>
        <dbReference type="ARBA" id="ARBA00000851"/>
    </source>
</evidence>
<evidence type="ECO:0000256" key="6">
    <source>
        <dbReference type="ARBA" id="ARBA00022759"/>
    </source>
</evidence>
<dbReference type="InterPro" id="IPR055180">
    <property type="entry name" value="HsdR_RecA-like_helicase_dom_2"/>
</dbReference>
<feature type="domain" description="Helicase ATP-binding" evidence="11">
    <location>
        <begin position="260"/>
        <end position="431"/>
    </location>
</feature>
<accession>A0A9D2HLK2</accession>
<dbReference type="Gene3D" id="3.40.50.300">
    <property type="entry name" value="P-loop containing nucleotide triphosphate hydrolases"/>
    <property type="match status" value="2"/>
</dbReference>
<dbReference type="EMBL" id="DWZD01000005">
    <property type="protein sequence ID" value="HJA78004.1"/>
    <property type="molecule type" value="Genomic_DNA"/>
</dbReference>
<dbReference type="SMART" id="SM00487">
    <property type="entry name" value="DEXDc"/>
    <property type="match status" value="1"/>
</dbReference>
<dbReference type="InterPro" id="IPR022625">
    <property type="entry name" value="TypeI_RM_Rsu_C"/>
</dbReference>
<dbReference type="CDD" id="cd18800">
    <property type="entry name" value="SF2_C_EcoR124I-like"/>
    <property type="match status" value="1"/>
</dbReference>
<dbReference type="SUPFAM" id="SSF52540">
    <property type="entry name" value="P-loop containing nucleoside triphosphate hydrolases"/>
    <property type="match status" value="1"/>
</dbReference>
<dbReference type="InterPro" id="IPR051268">
    <property type="entry name" value="Type-I_R_enzyme_R_subunit"/>
</dbReference>
<proteinExistence type="inferred from homology"/>
<evidence type="ECO:0000259" key="11">
    <source>
        <dbReference type="PROSITE" id="PS51192"/>
    </source>
</evidence>
<evidence type="ECO:0000256" key="3">
    <source>
        <dbReference type="ARBA" id="ARBA00022722"/>
    </source>
</evidence>
<reference evidence="12" key="1">
    <citation type="journal article" date="2021" name="PeerJ">
        <title>Extensive microbial diversity within the chicken gut microbiome revealed by metagenomics and culture.</title>
        <authorList>
            <person name="Gilroy R."/>
            <person name="Ravi A."/>
            <person name="Getino M."/>
            <person name="Pursley I."/>
            <person name="Horton D.L."/>
            <person name="Alikhan N.F."/>
            <person name="Baker D."/>
            <person name="Gharbi K."/>
            <person name="Hall N."/>
            <person name="Watson M."/>
            <person name="Adriaenssens E.M."/>
            <person name="Foster-Nyarko E."/>
            <person name="Jarju S."/>
            <person name="Secka A."/>
            <person name="Antonio M."/>
            <person name="Oren A."/>
            <person name="Chaudhuri R.R."/>
            <person name="La Ragione R."/>
            <person name="Hildebrand F."/>
            <person name="Pallen M.J."/>
        </authorList>
    </citation>
    <scope>NUCLEOTIDE SEQUENCE</scope>
    <source>
        <strain evidence="12">5032</strain>
    </source>
</reference>
<dbReference type="Pfam" id="PF18766">
    <property type="entry name" value="SWI2_SNF2"/>
    <property type="match status" value="1"/>
</dbReference>
<dbReference type="CDD" id="cd22332">
    <property type="entry name" value="HsdR_N"/>
    <property type="match status" value="1"/>
</dbReference>
<comment type="catalytic activity">
    <reaction evidence="1 10">
        <text>Endonucleolytic cleavage of DNA to give random double-stranded fragments with terminal 5'-phosphates, ATP is simultaneously hydrolyzed.</text>
        <dbReference type="EC" id="3.1.21.3"/>
    </reaction>
</comment>
<dbReference type="GO" id="GO:0009307">
    <property type="term" value="P:DNA restriction-modification system"/>
    <property type="evidence" value="ECO:0007669"/>
    <property type="project" value="UniProtKB-KW"/>
</dbReference>
<dbReference type="AlphaFoldDB" id="A0A9D2HLK2"/>
<evidence type="ECO:0000313" key="13">
    <source>
        <dbReference type="Proteomes" id="UP000823821"/>
    </source>
</evidence>
<evidence type="ECO:0000313" key="12">
    <source>
        <dbReference type="EMBL" id="HJA78004.1"/>
    </source>
</evidence>
<comment type="subunit">
    <text evidence="10">The type I restriction/modification system is composed of three polypeptides R, M and S.</text>
</comment>
<reference evidence="12" key="2">
    <citation type="submission" date="2021-04" db="EMBL/GenBank/DDBJ databases">
        <authorList>
            <person name="Gilroy R."/>
        </authorList>
    </citation>
    <scope>NUCLEOTIDE SEQUENCE</scope>
    <source>
        <strain evidence="12">5032</strain>
    </source>
</reference>
<dbReference type="Pfam" id="PF22679">
    <property type="entry name" value="T1R_D3-like"/>
    <property type="match status" value="1"/>
</dbReference>
<dbReference type="Proteomes" id="UP000823821">
    <property type="component" value="Unassembled WGS sequence"/>
</dbReference>
<comment type="similarity">
    <text evidence="2 10">Belongs to the HsdR family.</text>
</comment>
<dbReference type="PANTHER" id="PTHR30195:SF16">
    <property type="entry name" value="TYPE I RESTRICTION ENZYME ENDONUCLEASE SUBUNIT"/>
    <property type="match status" value="1"/>
</dbReference>
<gene>
    <name evidence="12" type="ORF">H9784_00310</name>
</gene>
<keyword evidence="7 10" id="KW-0378">Hydrolase</keyword>
<evidence type="ECO:0000256" key="4">
    <source>
        <dbReference type="ARBA" id="ARBA00022741"/>
    </source>
</evidence>
<dbReference type="EC" id="3.1.21.3" evidence="10"/>
<evidence type="ECO:0000256" key="2">
    <source>
        <dbReference type="ARBA" id="ARBA00008598"/>
    </source>
</evidence>
<dbReference type="PANTHER" id="PTHR30195">
    <property type="entry name" value="TYPE I SITE-SPECIFIC DEOXYRIBONUCLEASE PROTEIN SUBUNIT M AND R"/>
    <property type="match status" value="1"/>
</dbReference>
<dbReference type="PROSITE" id="PS51192">
    <property type="entry name" value="HELICASE_ATP_BIND_1"/>
    <property type="match status" value="1"/>
</dbReference>
<dbReference type="GO" id="GO:0009035">
    <property type="term" value="F:type I site-specific deoxyribonuclease activity"/>
    <property type="evidence" value="ECO:0007669"/>
    <property type="project" value="UniProtKB-EC"/>
</dbReference>
<comment type="caution">
    <text evidence="12">The sequence shown here is derived from an EMBL/GenBank/DDBJ whole genome shotgun (WGS) entry which is preliminary data.</text>
</comment>
<dbReference type="NCBIfam" id="TIGR00348">
    <property type="entry name" value="hsdR"/>
    <property type="match status" value="1"/>
</dbReference>
<dbReference type="Pfam" id="PF04313">
    <property type="entry name" value="HSDR_N"/>
    <property type="match status" value="1"/>
</dbReference>
<sequence>MLEQEIERHLIRILAEDLKYDYRPDIRDRAALESNFRTRFEELNGVHLSDAEFDRLLDMIISGDVYAAARTLREHHTMERDDGTTLTFTLVDTRDWCKNAFEVVNQLRINTASSFHRYDVLLLLNGIPVVQMELKNLAVSPRRAMKQIVDYKRDPGNGYSRTLLCFIQLFIVSNCSDTWYFANNNDCHFAFDADERFLPVYQFADRDNKKIAGLDAFAEAFLAKCVLSEMISRYMVLVACEQKLLMMRPYQIYAVQAIMDCIRRNDGNGYIWHTTGSGKTLTSFKAATLLKDDPHIAKCLFVVDRKDLDRQTRQEFNRFQEGCVEENTNTAKLVERLLSTNHADKVIVTTIQKLALALDGNQRTGWRDRLEVLRDQRMVFIFDECHRSQFGENNRAIREFFPKAQLFGFTGTPIFPENSAFRMADGVEGRFRTTEDIFHRLLHAYTITHAIEDHNVLRFHVDYFRAEGDNIPPAGTDAARRAIVDAILAKHDEATAQRKFNALLATASINEAIAYHRLFRERQAARLAADPDFRPLNIACVFSPPADGNRDVQQIQEDLPQERADNSVDPEGKKAALRAIIEDYNARFGTNHAIADFDQYYQDVQTRIKSQKFPLADVPHDQKLDIVIVVDMLLTGFDSPYLNTLYVDKNLRHHSLIQAFSRTNRVLNDTKPYGNILDFRRQKEAVDEAIRMFSGEQDDEAARRIWLVDPLPSVIRQYGEAVERLRAFMQAHDLPCTPDAVPNLRGDEARGAFIDLFKAVQRLRTRLDQYTDRTPDDDDAIETILPADDLQGFRGVYLETALRLREKQDKPGQEPDPQVQALDFELVLFASNLIDYDYIMALLAKFSHQSPEEVTMTRRQLVALIAADAKFMDERDTITAYIRTLTTDQPLDETSLRQGYLAFRDQARSRRIDDLAARHGLDPAALHALTQTVLQRGRFDSDDLAPLLAPLNLGWKARSHKEIDIMTDLAPLLRTLADGQEIHGLAGYAE</sequence>
<comment type="function">
    <text evidence="10">Subunit R is required for both nuclease and ATPase activities, but not for modification.</text>
</comment>
<dbReference type="Gene3D" id="3.90.1570.50">
    <property type="match status" value="1"/>
</dbReference>
<keyword evidence="8 10" id="KW-0067">ATP-binding</keyword>
<name>A0A9D2HLK2_9BACT</name>
<evidence type="ECO:0000256" key="7">
    <source>
        <dbReference type="ARBA" id="ARBA00022801"/>
    </source>
</evidence>
<evidence type="ECO:0000256" key="9">
    <source>
        <dbReference type="ARBA" id="ARBA00023125"/>
    </source>
</evidence>
<dbReference type="InterPro" id="IPR027417">
    <property type="entry name" value="P-loop_NTPase"/>
</dbReference>
<protein>
    <recommendedName>
        <fullName evidence="10">Type I restriction enzyme endonuclease subunit</fullName>
        <shortName evidence="10">R protein</shortName>
        <ecNumber evidence="10">3.1.21.3</ecNumber>
    </recommendedName>
</protein>
<dbReference type="InterPro" id="IPR040980">
    <property type="entry name" value="SWI2_SNF2"/>
</dbReference>
<dbReference type="GO" id="GO:0003677">
    <property type="term" value="F:DNA binding"/>
    <property type="evidence" value="ECO:0007669"/>
    <property type="project" value="UniProtKB-KW"/>
</dbReference>
<organism evidence="12 13">
    <name type="scientific">Candidatus Desulfovibrio intestinavium</name>
    <dbReference type="NCBI Taxonomy" id="2838534"/>
    <lineage>
        <taxon>Bacteria</taxon>
        <taxon>Pseudomonadati</taxon>
        <taxon>Thermodesulfobacteriota</taxon>
        <taxon>Desulfovibrionia</taxon>
        <taxon>Desulfovibrionales</taxon>
        <taxon>Desulfovibrionaceae</taxon>
        <taxon>Desulfovibrio</taxon>
    </lineage>
</organism>
<dbReference type="InterPro" id="IPR007409">
    <property type="entry name" value="Restrct_endonuc_type1_HsdR_N"/>
</dbReference>
<evidence type="ECO:0000256" key="10">
    <source>
        <dbReference type="RuleBase" id="RU364115"/>
    </source>
</evidence>
<keyword evidence="4 10" id="KW-0547">Nucleotide-binding</keyword>
<evidence type="ECO:0000256" key="8">
    <source>
        <dbReference type="ARBA" id="ARBA00022840"/>
    </source>
</evidence>
<dbReference type="InterPro" id="IPR004473">
    <property type="entry name" value="Restrct_endonuc_typeI_HsdR"/>
</dbReference>
<dbReference type="GO" id="GO:0005524">
    <property type="term" value="F:ATP binding"/>
    <property type="evidence" value="ECO:0007669"/>
    <property type="project" value="UniProtKB-KW"/>
</dbReference>
<dbReference type="Pfam" id="PF12008">
    <property type="entry name" value="EcoR124_C"/>
    <property type="match status" value="1"/>
</dbReference>
<keyword evidence="9 10" id="KW-0238">DNA-binding</keyword>
<evidence type="ECO:0000256" key="5">
    <source>
        <dbReference type="ARBA" id="ARBA00022747"/>
    </source>
</evidence>